<sequence>MIHRSSINGVRLDDIGRRLADIAPTATTDVPGLGVRVHVALHPTPPIPVIFEPMLYLVFQGTKRLLGPGGELTYGPGDLVTTAVHTPALTEVLVASADKPYRALEIPFDPQLVTALIADMHTTPAPATVETIAVHPLPEKVLDPVHRLLRLADEPDAAKVLAHGVKREVWYRVLTGPDGGAFLDLSRTNSLLHRAHAVTTWMHQNLDEPFDAGRVAALANMSVTSLYRLFKSATGASPGSYHKQLRLMEGRRRVVQGADTIQQIAASVGFASPSQFTRDYRRAFGTAPKADFPAARERSSPSRYEHPPRSAWARSLPPRPAGT</sequence>
<feature type="region of interest" description="Disordered" evidence="4">
    <location>
        <begin position="287"/>
        <end position="323"/>
    </location>
</feature>
<evidence type="ECO:0000313" key="6">
    <source>
        <dbReference type="EMBL" id="GIM76080.1"/>
    </source>
</evidence>
<dbReference type="Proteomes" id="UP000681340">
    <property type="component" value="Unassembled WGS sequence"/>
</dbReference>
<name>A0A919SNG7_9ACTN</name>
<keyword evidence="2" id="KW-0238">DNA-binding</keyword>
<dbReference type="GO" id="GO:0003700">
    <property type="term" value="F:DNA-binding transcription factor activity"/>
    <property type="evidence" value="ECO:0007669"/>
    <property type="project" value="InterPro"/>
</dbReference>
<dbReference type="PROSITE" id="PS01124">
    <property type="entry name" value="HTH_ARAC_FAMILY_2"/>
    <property type="match status" value="1"/>
</dbReference>
<reference evidence="6" key="1">
    <citation type="submission" date="2021-03" db="EMBL/GenBank/DDBJ databases">
        <title>Whole genome shotgun sequence of Actinoplanes auranticolor NBRC 12245.</title>
        <authorList>
            <person name="Komaki H."/>
            <person name="Tamura T."/>
        </authorList>
    </citation>
    <scope>NUCLEOTIDE SEQUENCE</scope>
    <source>
        <strain evidence="6">NBRC 12245</strain>
    </source>
</reference>
<dbReference type="PANTHER" id="PTHR43436:SF1">
    <property type="entry name" value="TRANSCRIPTIONAL REGULATORY PROTEIN"/>
    <property type="match status" value="1"/>
</dbReference>
<evidence type="ECO:0000256" key="1">
    <source>
        <dbReference type="ARBA" id="ARBA00023015"/>
    </source>
</evidence>
<keyword evidence="7" id="KW-1185">Reference proteome</keyword>
<organism evidence="6 7">
    <name type="scientific">Actinoplanes auranticolor</name>
    <dbReference type="NCBI Taxonomy" id="47988"/>
    <lineage>
        <taxon>Bacteria</taxon>
        <taxon>Bacillati</taxon>
        <taxon>Actinomycetota</taxon>
        <taxon>Actinomycetes</taxon>
        <taxon>Micromonosporales</taxon>
        <taxon>Micromonosporaceae</taxon>
        <taxon>Actinoplanes</taxon>
    </lineage>
</organism>
<dbReference type="GO" id="GO:0043565">
    <property type="term" value="F:sequence-specific DNA binding"/>
    <property type="evidence" value="ECO:0007669"/>
    <property type="project" value="InterPro"/>
</dbReference>
<dbReference type="PROSITE" id="PS00041">
    <property type="entry name" value="HTH_ARAC_FAMILY_1"/>
    <property type="match status" value="1"/>
</dbReference>
<proteinExistence type="predicted"/>
<evidence type="ECO:0000313" key="7">
    <source>
        <dbReference type="Proteomes" id="UP000681340"/>
    </source>
</evidence>
<dbReference type="InterPro" id="IPR018062">
    <property type="entry name" value="HTH_AraC-typ_CS"/>
</dbReference>
<dbReference type="Gene3D" id="1.10.10.60">
    <property type="entry name" value="Homeodomain-like"/>
    <property type="match status" value="1"/>
</dbReference>
<evidence type="ECO:0000256" key="4">
    <source>
        <dbReference type="SAM" id="MobiDB-lite"/>
    </source>
</evidence>
<dbReference type="AlphaFoldDB" id="A0A919SNG7"/>
<evidence type="ECO:0000256" key="3">
    <source>
        <dbReference type="ARBA" id="ARBA00023163"/>
    </source>
</evidence>
<feature type="domain" description="HTH araC/xylS-type" evidence="5">
    <location>
        <begin position="196"/>
        <end position="294"/>
    </location>
</feature>
<dbReference type="Pfam" id="PF06719">
    <property type="entry name" value="AraC_N"/>
    <property type="match status" value="1"/>
</dbReference>
<evidence type="ECO:0000256" key="2">
    <source>
        <dbReference type="ARBA" id="ARBA00023125"/>
    </source>
</evidence>
<keyword evidence="1" id="KW-0805">Transcription regulation</keyword>
<feature type="compositionally biased region" description="Basic and acidic residues" evidence="4">
    <location>
        <begin position="294"/>
        <end position="308"/>
    </location>
</feature>
<evidence type="ECO:0000259" key="5">
    <source>
        <dbReference type="PROSITE" id="PS01124"/>
    </source>
</evidence>
<dbReference type="PANTHER" id="PTHR43436">
    <property type="entry name" value="ARAC-FAMILY TRANSCRIPTIONAL REGULATOR"/>
    <property type="match status" value="1"/>
</dbReference>
<gene>
    <name evidence="6" type="ORF">Aau02nite_69160</name>
</gene>
<dbReference type="InterPro" id="IPR009594">
    <property type="entry name" value="Tscrpt_reg_HTH_AraC_N"/>
</dbReference>
<dbReference type="EMBL" id="BOQL01000060">
    <property type="protein sequence ID" value="GIM76080.1"/>
    <property type="molecule type" value="Genomic_DNA"/>
</dbReference>
<dbReference type="InterPro" id="IPR018060">
    <property type="entry name" value="HTH_AraC"/>
</dbReference>
<dbReference type="InterPro" id="IPR009057">
    <property type="entry name" value="Homeodomain-like_sf"/>
</dbReference>
<accession>A0A919SNG7</accession>
<dbReference type="SMART" id="SM00342">
    <property type="entry name" value="HTH_ARAC"/>
    <property type="match status" value="1"/>
</dbReference>
<dbReference type="Pfam" id="PF12833">
    <property type="entry name" value="HTH_18"/>
    <property type="match status" value="1"/>
</dbReference>
<comment type="caution">
    <text evidence="6">The sequence shown here is derived from an EMBL/GenBank/DDBJ whole genome shotgun (WGS) entry which is preliminary data.</text>
</comment>
<protein>
    <submittedName>
        <fullName evidence="6">Transcriptional regulator</fullName>
    </submittedName>
</protein>
<keyword evidence="3" id="KW-0804">Transcription</keyword>
<dbReference type="SUPFAM" id="SSF46689">
    <property type="entry name" value="Homeodomain-like"/>
    <property type="match status" value="2"/>
</dbReference>